<dbReference type="EMBL" id="CM044701">
    <property type="protein sequence ID" value="KAI5680823.1"/>
    <property type="molecule type" value="Genomic_DNA"/>
</dbReference>
<dbReference type="Proteomes" id="UP001060085">
    <property type="component" value="Linkage Group LG01"/>
</dbReference>
<keyword evidence="2" id="KW-1185">Reference proteome</keyword>
<gene>
    <name evidence="1" type="ORF">M9H77_02050</name>
</gene>
<evidence type="ECO:0000313" key="2">
    <source>
        <dbReference type="Proteomes" id="UP001060085"/>
    </source>
</evidence>
<reference evidence="2" key="1">
    <citation type="journal article" date="2023" name="Nat. Plants">
        <title>Single-cell RNA sequencing provides a high-resolution roadmap for understanding the multicellular compartmentation of specialized metabolism.</title>
        <authorList>
            <person name="Sun S."/>
            <person name="Shen X."/>
            <person name="Li Y."/>
            <person name="Li Y."/>
            <person name="Wang S."/>
            <person name="Li R."/>
            <person name="Zhang H."/>
            <person name="Shen G."/>
            <person name="Guo B."/>
            <person name="Wei J."/>
            <person name="Xu J."/>
            <person name="St-Pierre B."/>
            <person name="Chen S."/>
            <person name="Sun C."/>
        </authorList>
    </citation>
    <scope>NUCLEOTIDE SEQUENCE [LARGE SCALE GENOMIC DNA]</scope>
</reference>
<protein>
    <submittedName>
        <fullName evidence="1">Uncharacterized protein</fullName>
    </submittedName>
</protein>
<name>A0ACC0C7P5_CATRO</name>
<proteinExistence type="predicted"/>
<organism evidence="1 2">
    <name type="scientific">Catharanthus roseus</name>
    <name type="common">Madagascar periwinkle</name>
    <name type="synonym">Vinca rosea</name>
    <dbReference type="NCBI Taxonomy" id="4058"/>
    <lineage>
        <taxon>Eukaryota</taxon>
        <taxon>Viridiplantae</taxon>
        <taxon>Streptophyta</taxon>
        <taxon>Embryophyta</taxon>
        <taxon>Tracheophyta</taxon>
        <taxon>Spermatophyta</taxon>
        <taxon>Magnoliopsida</taxon>
        <taxon>eudicotyledons</taxon>
        <taxon>Gunneridae</taxon>
        <taxon>Pentapetalae</taxon>
        <taxon>asterids</taxon>
        <taxon>lamiids</taxon>
        <taxon>Gentianales</taxon>
        <taxon>Apocynaceae</taxon>
        <taxon>Rauvolfioideae</taxon>
        <taxon>Vinceae</taxon>
        <taxon>Catharanthinae</taxon>
        <taxon>Catharanthus</taxon>
    </lineage>
</organism>
<sequence length="53" mass="5823">MVKWSSIQREDVLLWGMAMVKSATREESPRGAAVVTGIREEGSRGSQNTSSRV</sequence>
<comment type="caution">
    <text evidence="1">The sequence shown here is derived from an EMBL/GenBank/DDBJ whole genome shotgun (WGS) entry which is preliminary data.</text>
</comment>
<evidence type="ECO:0000313" key="1">
    <source>
        <dbReference type="EMBL" id="KAI5680823.1"/>
    </source>
</evidence>
<accession>A0ACC0C7P5</accession>